<evidence type="ECO:0000256" key="1">
    <source>
        <dbReference type="SAM" id="MobiDB-lite"/>
    </source>
</evidence>
<evidence type="ECO:0000313" key="3">
    <source>
        <dbReference type="Proteomes" id="UP000770661"/>
    </source>
</evidence>
<accession>A0A8J5CJ06</accession>
<sequence length="128" mass="14498">MVDMCADVRQLPILEALYIKDNNPKLNVQAHDLQAPPSMKRTKGSDIQPTATQSKEEQKPSTNERRPLRPEASQSGVRDGSLKQERSWSSATARARMYSTCGLVQTEVHVIIYNIVLKHNIYDNYTDL</sequence>
<organism evidence="2 3">
    <name type="scientific">Chionoecetes opilio</name>
    <name type="common">Atlantic snow crab</name>
    <name type="synonym">Cancer opilio</name>
    <dbReference type="NCBI Taxonomy" id="41210"/>
    <lineage>
        <taxon>Eukaryota</taxon>
        <taxon>Metazoa</taxon>
        <taxon>Ecdysozoa</taxon>
        <taxon>Arthropoda</taxon>
        <taxon>Crustacea</taxon>
        <taxon>Multicrustacea</taxon>
        <taxon>Malacostraca</taxon>
        <taxon>Eumalacostraca</taxon>
        <taxon>Eucarida</taxon>
        <taxon>Decapoda</taxon>
        <taxon>Pleocyemata</taxon>
        <taxon>Brachyura</taxon>
        <taxon>Eubrachyura</taxon>
        <taxon>Majoidea</taxon>
        <taxon>Majidae</taxon>
        <taxon>Chionoecetes</taxon>
    </lineage>
</organism>
<evidence type="ECO:0000313" key="2">
    <source>
        <dbReference type="EMBL" id="KAG0712099.1"/>
    </source>
</evidence>
<reference evidence="2" key="1">
    <citation type="submission" date="2020-07" db="EMBL/GenBank/DDBJ databases">
        <title>The High-quality genome of the commercially important snow crab, Chionoecetes opilio.</title>
        <authorList>
            <person name="Jeong J.-H."/>
            <person name="Ryu S."/>
        </authorList>
    </citation>
    <scope>NUCLEOTIDE SEQUENCE</scope>
    <source>
        <strain evidence="2">MADBK_172401_WGS</strain>
        <tissue evidence="2">Digestive gland</tissue>
    </source>
</reference>
<dbReference type="EMBL" id="JACEEZ010022714">
    <property type="protein sequence ID" value="KAG0712099.1"/>
    <property type="molecule type" value="Genomic_DNA"/>
</dbReference>
<protein>
    <submittedName>
        <fullName evidence="2">Uncharacterized protein</fullName>
    </submittedName>
</protein>
<dbReference type="AlphaFoldDB" id="A0A8J5CJ06"/>
<name>A0A8J5CJ06_CHIOP</name>
<feature type="compositionally biased region" description="Basic and acidic residues" evidence="1">
    <location>
        <begin position="54"/>
        <end position="69"/>
    </location>
</feature>
<gene>
    <name evidence="2" type="ORF">GWK47_019202</name>
</gene>
<comment type="caution">
    <text evidence="2">The sequence shown here is derived from an EMBL/GenBank/DDBJ whole genome shotgun (WGS) entry which is preliminary data.</text>
</comment>
<keyword evidence="3" id="KW-1185">Reference proteome</keyword>
<dbReference type="Proteomes" id="UP000770661">
    <property type="component" value="Unassembled WGS sequence"/>
</dbReference>
<feature type="region of interest" description="Disordered" evidence="1">
    <location>
        <begin position="28"/>
        <end position="91"/>
    </location>
</feature>
<proteinExistence type="predicted"/>